<comment type="similarity">
    <text evidence="1">Belongs to the peptidase C14B family.</text>
</comment>
<feature type="compositionally biased region" description="Low complexity" evidence="2">
    <location>
        <begin position="238"/>
        <end position="274"/>
    </location>
</feature>
<dbReference type="PANTHER" id="PTHR48104:SF30">
    <property type="entry name" value="METACASPASE-1"/>
    <property type="match status" value="1"/>
</dbReference>
<feature type="compositionally biased region" description="Low complexity" evidence="2">
    <location>
        <begin position="155"/>
        <end position="169"/>
    </location>
</feature>
<dbReference type="InterPro" id="IPR050452">
    <property type="entry name" value="Metacaspase"/>
</dbReference>
<feature type="region of interest" description="Disordered" evidence="2">
    <location>
        <begin position="1"/>
        <end position="284"/>
    </location>
</feature>
<evidence type="ECO:0000259" key="4">
    <source>
        <dbReference type="Pfam" id="PF00656"/>
    </source>
</evidence>
<evidence type="ECO:0000313" key="5">
    <source>
        <dbReference type="EMBL" id="CAK0894890.1"/>
    </source>
</evidence>
<proteinExistence type="inferred from homology"/>
<feature type="compositionally biased region" description="Basic residues" evidence="2">
    <location>
        <begin position="183"/>
        <end position="202"/>
    </location>
</feature>
<feature type="compositionally biased region" description="Low complexity" evidence="2">
    <location>
        <begin position="29"/>
        <end position="45"/>
    </location>
</feature>
<sequence length="609" mass="64907">KLGAQAQCGPPVLLPRPCRHGGGGGRAAEGGAPAPERAAGRRGAPQIWRRSEPGVPRPLGEEHAPSRPRRGATPRGRSRSAERPRGLVPVLRPGQQRPAAARSGRWPGRDAARHRPRRAPRAGGHAVGPVRHRRVGLHQHAGVQQERRAPGGAAGAARRLGGASALQALVGGSRRLRATGPRGPRRRPRGRPPRPPPGRRRAAAGALPESAARAHPGGARALPRRQGCRGRLAGQESCGAARRAGPAGRAGAARAGPARCGAGGAPVCAAASRGTRGGRRRRPRSWWRAAAAPPSRGAPRLTGRKRAVLIGINYFGTQAQLRGCINDVRSMQSLLEQMGWPRNCMRTLTDDQRGPSMPTRANIEAALRWLVEGVQPGDVLFFHFSGHGAQQEDPHGYEEDGMNETILPVDFKSAGMMTDDLLGELTVRRLPEGVRLTAVMDCCHSGTGLDLPYSWMGRGWKEDTNPYHTLGDVQMFSGCADDDTSADAATAYGAAGGAMTTAFCDVLRSNPGLPYSSLIQQLNNTMARRGFSQRAQLTSSQAFDFSRPFLLEDIIPNSNRTIGRTFRRKFPPRPRRMEGPLADMLGIGMAVMGGMMLGDLAGGLLGAFL</sequence>
<feature type="domain" description="Peptidase C14 caspase" evidence="4">
    <location>
        <begin position="304"/>
        <end position="541"/>
    </location>
</feature>
<evidence type="ECO:0000313" key="6">
    <source>
        <dbReference type="Proteomes" id="UP001189429"/>
    </source>
</evidence>
<dbReference type="SUPFAM" id="SSF52129">
    <property type="entry name" value="Caspase-like"/>
    <property type="match status" value="1"/>
</dbReference>
<accession>A0ABN9X6H6</accession>
<dbReference type="Gene3D" id="3.40.50.12660">
    <property type="match status" value="1"/>
</dbReference>
<dbReference type="InterPro" id="IPR011600">
    <property type="entry name" value="Pept_C14_caspase"/>
</dbReference>
<organism evidence="5 6">
    <name type="scientific">Prorocentrum cordatum</name>
    <dbReference type="NCBI Taxonomy" id="2364126"/>
    <lineage>
        <taxon>Eukaryota</taxon>
        <taxon>Sar</taxon>
        <taxon>Alveolata</taxon>
        <taxon>Dinophyceae</taxon>
        <taxon>Prorocentrales</taxon>
        <taxon>Prorocentraceae</taxon>
        <taxon>Prorocentrum</taxon>
    </lineage>
</organism>
<dbReference type="PANTHER" id="PTHR48104">
    <property type="entry name" value="METACASPASE-4"/>
    <property type="match status" value="1"/>
</dbReference>
<dbReference type="Pfam" id="PF00656">
    <property type="entry name" value="Peptidase_C14"/>
    <property type="match status" value="1"/>
</dbReference>
<evidence type="ECO:0000256" key="2">
    <source>
        <dbReference type="SAM" id="MobiDB-lite"/>
    </source>
</evidence>
<keyword evidence="3" id="KW-0472">Membrane</keyword>
<feature type="non-terminal residue" evidence="5">
    <location>
        <position position="1"/>
    </location>
</feature>
<dbReference type="EMBL" id="CAUYUJ010019960">
    <property type="protein sequence ID" value="CAK0894890.1"/>
    <property type="molecule type" value="Genomic_DNA"/>
</dbReference>
<evidence type="ECO:0000256" key="1">
    <source>
        <dbReference type="ARBA" id="ARBA00009005"/>
    </source>
</evidence>
<protein>
    <recommendedName>
        <fullName evidence="4">Peptidase C14 caspase domain-containing protein</fullName>
    </recommendedName>
</protein>
<keyword evidence="3" id="KW-0812">Transmembrane</keyword>
<dbReference type="Proteomes" id="UP001189429">
    <property type="component" value="Unassembled WGS sequence"/>
</dbReference>
<keyword evidence="3" id="KW-1133">Transmembrane helix</keyword>
<name>A0ABN9X6H6_9DINO</name>
<feature type="compositionally biased region" description="Basic residues" evidence="2">
    <location>
        <begin position="66"/>
        <end position="78"/>
    </location>
</feature>
<feature type="transmembrane region" description="Helical" evidence="3">
    <location>
        <begin position="584"/>
        <end position="608"/>
    </location>
</feature>
<dbReference type="InterPro" id="IPR029030">
    <property type="entry name" value="Caspase-like_dom_sf"/>
</dbReference>
<evidence type="ECO:0000256" key="3">
    <source>
        <dbReference type="SAM" id="Phobius"/>
    </source>
</evidence>
<comment type="caution">
    <text evidence="5">The sequence shown here is derived from an EMBL/GenBank/DDBJ whole genome shotgun (WGS) entry which is preliminary data.</text>
</comment>
<gene>
    <name evidence="5" type="ORF">PCOR1329_LOCUS73793</name>
</gene>
<keyword evidence="6" id="KW-1185">Reference proteome</keyword>
<reference evidence="5" key="1">
    <citation type="submission" date="2023-10" db="EMBL/GenBank/DDBJ databases">
        <authorList>
            <person name="Chen Y."/>
            <person name="Shah S."/>
            <person name="Dougan E. K."/>
            <person name="Thang M."/>
            <person name="Chan C."/>
        </authorList>
    </citation>
    <scope>NUCLEOTIDE SEQUENCE [LARGE SCALE GENOMIC DNA]</scope>
</reference>